<name>A0ABY7TL81_9SPHN</name>
<sequence length="79" mass="8432">MGLALASLPDWPAAMNRDAALAYTGVAEAQLRAWERANKVAFRARGPNGQKLVLRSALDAALADLFTADVSEDLNFGDD</sequence>
<keyword evidence="2" id="KW-1185">Reference proteome</keyword>
<evidence type="ECO:0000313" key="2">
    <source>
        <dbReference type="Proteomes" id="UP001220395"/>
    </source>
</evidence>
<accession>A0ABY7TL81</accession>
<dbReference type="RefSeq" id="WP_273688638.1">
    <property type="nucleotide sequence ID" value="NZ_CP117411.1"/>
</dbReference>
<evidence type="ECO:0000313" key="1">
    <source>
        <dbReference type="EMBL" id="WCT73970.1"/>
    </source>
</evidence>
<protein>
    <submittedName>
        <fullName evidence="1">Uncharacterized protein</fullName>
    </submittedName>
</protein>
<gene>
    <name evidence="1" type="ORF">PQ455_01675</name>
</gene>
<dbReference type="Proteomes" id="UP001220395">
    <property type="component" value="Chromosome"/>
</dbReference>
<dbReference type="EMBL" id="CP117411">
    <property type="protein sequence ID" value="WCT73970.1"/>
    <property type="molecule type" value="Genomic_DNA"/>
</dbReference>
<reference evidence="1 2" key="1">
    <citation type="submission" date="2023-02" db="EMBL/GenBank/DDBJ databases">
        <title>Genome sequence of Sphingomonas naphthae.</title>
        <authorList>
            <person name="Kim S."/>
            <person name="Heo J."/>
            <person name="Kwon S.-W."/>
        </authorList>
    </citation>
    <scope>NUCLEOTIDE SEQUENCE [LARGE SCALE GENOMIC DNA]</scope>
    <source>
        <strain evidence="1 2">KACC 18716</strain>
    </source>
</reference>
<organism evidence="1 2">
    <name type="scientific">Sphingomonas naphthae</name>
    <dbReference type="NCBI Taxonomy" id="1813468"/>
    <lineage>
        <taxon>Bacteria</taxon>
        <taxon>Pseudomonadati</taxon>
        <taxon>Pseudomonadota</taxon>
        <taxon>Alphaproteobacteria</taxon>
        <taxon>Sphingomonadales</taxon>
        <taxon>Sphingomonadaceae</taxon>
        <taxon>Sphingomonas</taxon>
    </lineage>
</organism>
<proteinExistence type="predicted"/>